<dbReference type="Proteomes" id="UP000035199">
    <property type="component" value="Chromosome"/>
</dbReference>
<dbReference type="AlphaFoldDB" id="A0A0G3GUU9"/>
<dbReference type="InterPro" id="IPR018958">
    <property type="entry name" value="Knr4/Smi1-like_dom"/>
</dbReference>
<dbReference type="PATRIC" id="fig|571915.4.peg.652"/>
<reference evidence="2 3" key="1">
    <citation type="journal article" date="2015" name="Genome Announc.">
        <title>Complete Genome Sequence of the Type Strain Corynebacterium mustelae DSM 45274, Isolated from Various Tissues of a Male Ferret with Lethal Sepsis.</title>
        <authorList>
            <person name="Ruckert C."/>
            <person name="Eimer J."/>
            <person name="Winkler A."/>
            <person name="Tauch A."/>
        </authorList>
    </citation>
    <scope>NUCLEOTIDE SEQUENCE [LARGE SCALE GENOMIC DNA]</scope>
    <source>
        <strain evidence="2 3">DSM 45274</strain>
    </source>
</reference>
<keyword evidence="3" id="KW-1185">Reference proteome</keyword>
<evidence type="ECO:0000259" key="1">
    <source>
        <dbReference type="Pfam" id="PF09346"/>
    </source>
</evidence>
<protein>
    <submittedName>
        <fullName evidence="2">Putative glucan synthasis protein</fullName>
    </submittedName>
</protein>
<dbReference type="Pfam" id="PF09346">
    <property type="entry name" value="SMI1_KNR4"/>
    <property type="match status" value="1"/>
</dbReference>
<accession>A0A0G3GUU9</accession>
<dbReference type="KEGG" id="cmv:CMUST_03085"/>
<feature type="domain" description="Knr4/Smi1-like" evidence="1">
    <location>
        <begin position="16"/>
        <end position="148"/>
    </location>
</feature>
<dbReference type="EMBL" id="CP011542">
    <property type="protein sequence ID" value="AKK04961.1"/>
    <property type="molecule type" value="Genomic_DNA"/>
</dbReference>
<evidence type="ECO:0000313" key="3">
    <source>
        <dbReference type="Proteomes" id="UP000035199"/>
    </source>
</evidence>
<organism evidence="2 3">
    <name type="scientific">Corynebacterium mustelae</name>
    <dbReference type="NCBI Taxonomy" id="571915"/>
    <lineage>
        <taxon>Bacteria</taxon>
        <taxon>Bacillati</taxon>
        <taxon>Actinomycetota</taxon>
        <taxon>Actinomycetes</taxon>
        <taxon>Mycobacteriales</taxon>
        <taxon>Corynebacteriaceae</taxon>
        <taxon>Corynebacterium</taxon>
    </lineage>
</organism>
<dbReference type="InterPro" id="IPR037883">
    <property type="entry name" value="Knr4/Smi1-like_sf"/>
</dbReference>
<dbReference type="STRING" id="571915.CMUST_03085"/>
<gene>
    <name evidence="2" type="ORF">CMUST_03085</name>
</gene>
<reference evidence="3" key="2">
    <citation type="submission" date="2015-05" db="EMBL/GenBank/DDBJ databases">
        <title>Complete genome sequence of Corynebacterium mustelae DSM 45274, isolated from various tissues of a male ferret with lethal sepsis.</title>
        <authorList>
            <person name="Ruckert C."/>
            <person name="Albersmeier A."/>
            <person name="Winkler A."/>
            <person name="Tauch A."/>
        </authorList>
    </citation>
    <scope>NUCLEOTIDE SEQUENCE [LARGE SCALE GENOMIC DNA]</scope>
    <source>
        <strain evidence="3">DSM 45274</strain>
    </source>
</reference>
<dbReference type="Gene3D" id="3.40.1580.10">
    <property type="entry name" value="SMI1/KNR4-like"/>
    <property type="match status" value="1"/>
</dbReference>
<dbReference type="SUPFAM" id="SSF160631">
    <property type="entry name" value="SMI1/KNR4-like"/>
    <property type="match status" value="1"/>
</dbReference>
<dbReference type="OrthoDB" id="4410991at2"/>
<dbReference type="RefSeq" id="WP_047261270.1">
    <property type="nucleotide sequence ID" value="NZ_CP011542.1"/>
</dbReference>
<sequence length="167" mass="18442">MSCNWDDIFLQTGDACDSARIAEIERAIGFELPETYRQVIAGCGGGVFEPDVGELFDDEELGCAVEELYGNVADGTADDHLSLNNYARHLMDTWEMPSWGYLIALGDGEIHTPILLNRDNPAYPQGALVCVDLEVEEETMIAESFDAFWQMITANVNDPDAPKPPRP</sequence>
<proteinExistence type="predicted"/>
<evidence type="ECO:0000313" key="2">
    <source>
        <dbReference type="EMBL" id="AKK04961.1"/>
    </source>
</evidence>
<name>A0A0G3GUU9_9CORY</name>